<keyword evidence="4" id="KW-1185">Reference proteome</keyword>
<organism evidence="3 4">
    <name type="scientific">Artemia franciscana</name>
    <name type="common">Brine shrimp</name>
    <name type="synonym">Artemia sanfranciscana</name>
    <dbReference type="NCBI Taxonomy" id="6661"/>
    <lineage>
        <taxon>Eukaryota</taxon>
        <taxon>Metazoa</taxon>
        <taxon>Ecdysozoa</taxon>
        <taxon>Arthropoda</taxon>
        <taxon>Crustacea</taxon>
        <taxon>Branchiopoda</taxon>
        <taxon>Anostraca</taxon>
        <taxon>Artemiidae</taxon>
        <taxon>Artemia</taxon>
    </lineage>
</organism>
<dbReference type="Pfam" id="PF06487">
    <property type="entry name" value="SAP18"/>
    <property type="match status" value="1"/>
</dbReference>
<dbReference type="GO" id="GO:0005634">
    <property type="term" value="C:nucleus"/>
    <property type="evidence" value="ECO:0007669"/>
    <property type="project" value="TreeGrafter"/>
</dbReference>
<proteinExistence type="inferred from homology"/>
<dbReference type="InterPro" id="IPR010516">
    <property type="entry name" value="SAP18"/>
</dbReference>
<dbReference type="PANTHER" id="PTHR13082">
    <property type="entry name" value="SAP18"/>
    <property type="match status" value="1"/>
</dbReference>
<accession>A0AA88LCZ9</accession>
<dbReference type="Proteomes" id="UP001187531">
    <property type="component" value="Unassembled WGS sequence"/>
</dbReference>
<comment type="caution">
    <text evidence="3">The sequence shown here is derived from an EMBL/GenBank/DDBJ whole genome shotgun (WGS) entry which is preliminary data.</text>
</comment>
<dbReference type="GO" id="GO:0003714">
    <property type="term" value="F:transcription corepressor activity"/>
    <property type="evidence" value="ECO:0007669"/>
    <property type="project" value="TreeGrafter"/>
</dbReference>
<evidence type="ECO:0000313" key="4">
    <source>
        <dbReference type="Proteomes" id="UP001187531"/>
    </source>
</evidence>
<gene>
    <name evidence="3" type="ORF">QYM36_007167</name>
</gene>
<name>A0AA88LCZ9_ARTSF</name>
<sequence length="158" mass="18189">MYRAIESKIEGKVEKVEAVVDREKMCPFLLRVFCSTGSHNSLDDYRGSNVPLHNEYQMYTWNDATLKEITTLIQDVNEDCRKRGTVFEFAVVPPGARRPNFRTIGTTIAGQHSPDDNKTLFASRFLIGDYLDVAITPPGRLIPRRRPFGAREDYRNRY</sequence>
<protein>
    <recommendedName>
        <fullName evidence="2">18 kDa Sin3-associated polypeptide</fullName>
    </recommendedName>
</protein>
<evidence type="ECO:0000256" key="2">
    <source>
        <dbReference type="ARBA" id="ARBA00030511"/>
    </source>
</evidence>
<dbReference type="AlphaFoldDB" id="A0AA88LCZ9"/>
<evidence type="ECO:0000256" key="1">
    <source>
        <dbReference type="ARBA" id="ARBA00009143"/>
    </source>
</evidence>
<comment type="similarity">
    <text evidence="1">Belongs to the SAP18 family.</text>
</comment>
<dbReference type="EMBL" id="JAVRJZ010000011">
    <property type="protein sequence ID" value="KAK2716925.1"/>
    <property type="molecule type" value="Genomic_DNA"/>
</dbReference>
<dbReference type="Gene3D" id="3.10.20.550">
    <property type="entry name" value="ASAP complex, SAP18 subunit"/>
    <property type="match status" value="1"/>
</dbReference>
<dbReference type="PANTHER" id="PTHR13082:SF0">
    <property type="entry name" value="HISTONE DEACETYLASE COMPLEX SUBUNIT SAP18"/>
    <property type="match status" value="1"/>
</dbReference>
<evidence type="ECO:0000313" key="3">
    <source>
        <dbReference type="EMBL" id="KAK2716925.1"/>
    </source>
</evidence>
<reference evidence="3" key="1">
    <citation type="submission" date="2023-07" db="EMBL/GenBank/DDBJ databases">
        <title>Chromosome-level genome assembly of Artemia franciscana.</title>
        <authorList>
            <person name="Jo E."/>
        </authorList>
    </citation>
    <scope>NUCLEOTIDE SEQUENCE</scope>
    <source>
        <tissue evidence="3">Whole body</tissue>
    </source>
</reference>
<dbReference type="InterPro" id="IPR042534">
    <property type="entry name" value="SAP18_sf"/>
</dbReference>